<protein>
    <submittedName>
        <fullName evidence="2">Uncharacterized protein</fullName>
    </submittedName>
</protein>
<sequence length="324" mass="38243">MGRIAVEGTNNRPFVEAISGYINKVTLTGLVAVYPWQNHDERESISQVIHVNSLKSIIIDNTNQSQLNSYPSFFVKEILDLIQKSKSLNTTHKNKFRQFISETNARIKQKDQLIAMSEQEIKNLKNEQQFYQNQKNEQTPKLQDIKKRFLQISSQFQKANIAYQEYLEERTNYQFQLDLALHDYNLPVNELYNNLLEQTFDRYRTNIQDEYLSWLYIVDSGRLSNIKKSKKQIPNFITKAKILYSYVKNNPQEGRPTIGIIVVYESKFILNNIPDFQTMQLKLEREKQNNPLIFNKECTVTRIKRMFEYSIPIKMISEKCGILE</sequence>
<name>A0A1V1NTU7_9BACT</name>
<evidence type="ECO:0000313" key="3">
    <source>
        <dbReference type="Proteomes" id="UP000189670"/>
    </source>
</evidence>
<organism evidence="2 3">
    <name type="scientific">Candidatus Magnetoglobus multicellularis str. Araruama</name>
    <dbReference type="NCBI Taxonomy" id="890399"/>
    <lineage>
        <taxon>Bacteria</taxon>
        <taxon>Pseudomonadati</taxon>
        <taxon>Thermodesulfobacteriota</taxon>
        <taxon>Desulfobacteria</taxon>
        <taxon>Desulfobacterales</taxon>
        <taxon>Desulfobacteraceae</taxon>
        <taxon>Candidatus Magnetoglobus</taxon>
    </lineage>
</organism>
<dbReference type="EMBL" id="ATBP01002313">
    <property type="protein sequence ID" value="ETR65998.1"/>
    <property type="molecule type" value="Genomic_DNA"/>
</dbReference>
<dbReference type="Proteomes" id="UP000189670">
    <property type="component" value="Unassembled WGS sequence"/>
</dbReference>
<proteinExistence type="predicted"/>
<comment type="caution">
    <text evidence="2">The sequence shown here is derived from an EMBL/GenBank/DDBJ whole genome shotgun (WGS) entry which is preliminary data.</text>
</comment>
<gene>
    <name evidence="2" type="ORF">OMM_05839</name>
</gene>
<dbReference type="AlphaFoldDB" id="A0A1V1NTU7"/>
<reference evidence="3" key="1">
    <citation type="submission" date="2012-11" db="EMBL/GenBank/DDBJ databases">
        <authorList>
            <person name="Lucero-Rivera Y.E."/>
            <person name="Tovar-Ramirez D."/>
        </authorList>
    </citation>
    <scope>NUCLEOTIDE SEQUENCE [LARGE SCALE GENOMIC DNA]</scope>
    <source>
        <strain evidence="3">Araruama</strain>
    </source>
</reference>
<accession>A0A1V1NTU7</accession>
<evidence type="ECO:0000256" key="1">
    <source>
        <dbReference type="SAM" id="Coils"/>
    </source>
</evidence>
<evidence type="ECO:0000313" key="2">
    <source>
        <dbReference type="EMBL" id="ETR65998.1"/>
    </source>
</evidence>
<keyword evidence="1" id="KW-0175">Coiled coil</keyword>
<feature type="coiled-coil region" evidence="1">
    <location>
        <begin position="107"/>
        <end position="134"/>
    </location>
</feature>